<evidence type="ECO:0000256" key="8">
    <source>
        <dbReference type="ARBA" id="ARBA00023033"/>
    </source>
</evidence>
<evidence type="ECO:0000256" key="6">
    <source>
        <dbReference type="ARBA" id="ARBA00023002"/>
    </source>
</evidence>
<dbReference type="PANTHER" id="PTHR33353">
    <property type="entry name" value="PUTATIVE (AFU_ORTHOLOGUE AFUA_1G12560)-RELATED"/>
    <property type="match status" value="1"/>
</dbReference>
<reference evidence="16" key="1">
    <citation type="submission" date="2020-11" db="EMBL/GenBank/DDBJ databases">
        <authorList>
            <consortium name="DOE Joint Genome Institute"/>
            <person name="Ahrendt S."/>
            <person name="Riley R."/>
            <person name="Andreopoulos W."/>
            <person name="Labutti K."/>
            <person name="Pangilinan J."/>
            <person name="Ruiz-Duenas F.J."/>
            <person name="Barrasa J.M."/>
            <person name="Sanchez-Garcia M."/>
            <person name="Camarero S."/>
            <person name="Miyauchi S."/>
            <person name="Serrano A."/>
            <person name="Linde D."/>
            <person name="Babiker R."/>
            <person name="Drula E."/>
            <person name="Ayuso-Fernandez I."/>
            <person name="Pacheco R."/>
            <person name="Padilla G."/>
            <person name="Ferreira P."/>
            <person name="Barriuso J."/>
            <person name="Kellner H."/>
            <person name="Castanera R."/>
            <person name="Alfaro M."/>
            <person name="Ramirez L."/>
            <person name="Pisabarro A.G."/>
            <person name="Kuo A."/>
            <person name="Tritt A."/>
            <person name="Lipzen A."/>
            <person name="He G."/>
            <person name="Yan M."/>
            <person name="Ng V."/>
            <person name="Cullen D."/>
            <person name="Martin F."/>
            <person name="Rosso M.-N."/>
            <person name="Henrissat B."/>
            <person name="Hibbett D."/>
            <person name="Martinez A.T."/>
            <person name="Grigoriev I.V."/>
        </authorList>
    </citation>
    <scope>NUCLEOTIDE SEQUENCE</scope>
    <source>
        <strain evidence="16">CBS 506.95</strain>
    </source>
</reference>
<comment type="function">
    <text evidence="13">Lytic polysaccharide monooxygenase (LMPO) that depolymerizes crystalline and amorphous polysaccharides via the oxidation of scissile alpha- or beta-(1-4)-glycosidic bonds, yielding C1 and/or C4 oxidation products. Catalysis by LPMOs requires the reduction of the active-site copper from Cu(II) to Cu(I) by a reducing agent and H(2)O(2) or O(2) as a cosubstrate.</text>
</comment>
<evidence type="ECO:0000256" key="10">
    <source>
        <dbReference type="ARBA" id="ARBA00023277"/>
    </source>
</evidence>
<evidence type="ECO:0000256" key="4">
    <source>
        <dbReference type="ARBA" id="ARBA00022729"/>
    </source>
</evidence>
<dbReference type="SMART" id="SM00236">
    <property type="entry name" value="fCBD"/>
    <property type="match status" value="1"/>
</dbReference>
<keyword evidence="7" id="KW-0186">Copper</keyword>
<evidence type="ECO:0000313" key="17">
    <source>
        <dbReference type="Proteomes" id="UP000807306"/>
    </source>
</evidence>
<comment type="caution">
    <text evidence="16">The sequence shown here is derived from an EMBL/GenBank/DDBJ whole genome shotgun (WGS) entry which is preliminary data.</text>
</comment>
<comment type="similarity">
    <text evidence="12">Belongs to the polysaccharide monooxygenase AA9 family.</text>
</comment>
<evidence type="ECO:0000256" key="1">
    <source>
        <dbReference type="ARBA" id="ARBA00004613"/>
    </source>
</evidence>
<organism evidence="16 17">
    <name type="scientific">Crepidotus variabilis</name>
    <dbReference type="NCBI Taxonomy" id="179855"/>
    <lineage>
        <taxon>Eukaryota</taxon>
        <taxon>Fungi</taxon>
        <taxon>Dikarya</taxon>
        <taxon>Basidiomycota</taxon>
        <taxon>Agaricomycotina</taxon>
        <taxon>Agaricomycetes</taxon>
        <taxon>Agaricomycetidae</taxon>
        <taxon>Agaricales</taxon>
        <taxon>Agaricineae</taxon>
        <taxon>Crepidotaceae</taxon>
        <taxon>Crepidotus</taxon>
    </lineage>
</organism>
<dbReference type="SUPFAM" id="SSF57180">
    <property type="entry name" value="Cellulose-binding domain"/>
    <property type="match status" value="1"/>
</dbReference>
<dbReference type="GO" id="GO:0030248">
    <property type="term" value="F:cellulose binding"/>
    <property type="evidence" value="ECO:0007669"/>
    <property type="project" value="UniProtKB-UniRule"/>
</dbReference>
<dbReference type="GO" id="GO:0046872">
    <property type="term" value="F:metal ion binding"/>
    <property type="evidence" value="ECO:0007669"/>
    <property type="project" value="UniProtKB-KW"/>
</dbReference>
<evidence type="ECO:0000256" key="9">
    <source>
        <dbReference type="ARBA" id="ARBA00023157"/>
    </source>
</evidence>
<keyword evidence="11 13" id="KW-0624">Polysaccharide degradation</keyword>
<evidence type="ECO:0000256" key="11">
    <source>
        <dbReference type="ARBA" id="ARBA00023326"/>
    </source>
</evidence>
<evidence type="ECO:0000256" key="5">
    <source>
        <dbReference type="ARBA" id="ARBA00023001"/>
    </source>
</evidence>
<evidence type="ECO:0000256" key="7">
    <source>
        <dbReference type="ARBA" id="ARBA00023008"/>
    </source>
</evidence>
<dbReference type="PANTHER" id="PTHR33353:SF17">
    <property type="entry name" value="ENDO-BETA-1,4-GLUCANASE D"/>
    <property type="match status" value="1"/>
</dbReference>
<proteinExistence type="inferred from homology"/>
<name>A0A9P6EMT1_9AGAR</name>
<keyword evidence="17" id="KW-1185">Reference proteome</keyword>
<keyword evidence="9 13" id="KW-1015">Disulfide bond</keyword>
<feature type="chain" id="PRO_5040362501" description="AA9 family lytic polysaccharide monooxygenase" evidence="14">
    <location>
        <begin position="19"/>
        <end position="304"/>
    </location>
</feature>
<gene>
    <name evidence="16" type="ORF">CPB83DRAFT_83749</name>
</gene>
<dbReference type="Proteomes" id="UP000807306">
    <property type="component" value="Unassembled WGS sequence"/>
</dbReference>
<dbReference type="InterPro" id="IPR035971">
    <property type="entry name" value="CBD_sf"/>
</dbReference>
<dbReference type="PROSITE" id="PS51164">
    <property type="entry name" value="CBM1_2"/>
    <property type="match status" value="1"/>
</dbReference>
<keyword evidence="5 13" id="KW-0136">Cellulose degradation</keyword>
<dbReference type="GO" id="GO:0008810">
    <property type="term" value="F:cellulase activity"/>
    <property type="evidence" value="ECO:0007669"/>
    <property type="project" value="UniProtKB-UniRule"/>
</dbReference>
<dbReference type="InterPro" id="IPR005103">
    <property type="entry name" value="AA9_LPMO"/>
</dbReference>
<keyword evidence="3" id="KW-0479">Metal-binding</keyword>
<evidence type="ECO:0000256" key="12">
    <source>
        <dbReference type="ARBA" id="ARBA00044502"/>
    </source>
</evidence>
<dbReference type="Gene3D" id="2.70.50.70">
    <property type="match status" value="1"/>
</dbReference>
<protein>
    <recommendedName>
        <fullName evidence="13">AA9 family lytic polysaccharide monooxygenase</fullName>
        <ecNumber evidence="13">1.14.99.56</ecNumber>
    </recommendedName>
    <alternativeName>
        <fullName evidence="13">Endo-beta-1,4-glucanase</fullName>
    </alternativeName>
    <alternativeName>
        <fullName evidence="13">Glycosyl hydrolase 61 family protein</fullName>
    </alternativeName>
</protein>
<feature type="domain" description="CBM1" evidence="15">
    <location>
        <begin position="267"/>
        <end position="302"/>
    </location>
</feature>
<dbReference type="PROSITE" id="PS00562">
    <property type="entry name" value="CBM1_1"/>
    <property type="match status" value="1"/>
</dbReference>
<accession>A0A9P6EMT1</accession>
<feature type="signal peptide" evidence="14">
    <location>
        <begin position="1"/>
        <end position="18"/>
    </location>
</feature>
<evidence type="ECO:0000256" key="13">
    <source>
        <dbReference type="RuleBase" id="RU368122"/>
    </source>
</evidence>
<dbReference type="AlphaFoldDB" id="A0A9P6EMT1"/>
<keyword evidence="10 13" id="KW-0119">Carbohydrate metabolism</keyword>
<evidence type="ECO:0000259" key="15">
    <source>
        <dbReference type="PROSITE" id="PS51164"/>
    </source>
</evidence>
<dbReference type="InterPro" id="IPR000254">
    <property type="entry name" value="CBD"/>
</dbReference>
<comment type="catalytic activity">
    <reaction evidence="13">
        <text>[(1-&gt;4)-beta-D-glucosyl]n+m + reduced acceptor + O2 = 4-dehydro-beta-D-glucosyl-[(1-&gt;4)-beta-D-glucosyl]n-1 + [(1-&gt;4)-beta-D-glucosyl]m + acceptor + H2O.</text>
        <dbReference type="EC" id="1.14.99.56"/>
    </reaction>
</comment>
<dbReference type="CDD" id="cd21175">
    <property type="entry name" value="LPMO_AA9"/>
    <property type="match status" value="1"/>
</dbReference>
<evidence type="ECO:0000256" key="3">
    <source>
        <dbReference type="ARBA" id="ARBA00022723"/>
    </source>
</evidence>
<dbReference type="EMBL" id="MU157834">
    <property type="protein sequence ID" value="KAF9531733.1"/>
    <property type="molecule type" value="Genomic_DNA"/>
</dbReference>
<sequence length="304" mass="31923">MQLKAFVVLASVLSTALAHTRVWSVWINGVDQGDGKGQYIRSPPTNNPVKDITSSAMSCNVNNQAVPKVVSVRAGDTVTFEWFHDYRNDDIIATSHKGPVLVYIAPTSSNGAGSVWTKLFHAGNDGSWAVDKLLNSKGHHNVVIPDVPAGDYLLRPEIIALHEANVPYSSNNIRGAQLYMNCIQIKVTSNGSKTLPSGNSFPGTYSYSNPGIVFDIYAKGADMTKYQVPGPSVWSGSSGGAITRAAIVTNPTPPSGGGSTPAPGNGQTAALYGQCGGTGWTGPTLCAEGVCKAASEYYSQCVPA</sequence>
<dbReference type="EC" id="1.14.99.56" evidence="13"/>
<comment type="domain">
    <text evidence="13">Has a modular structure: an endo-beta-1,4-glucanase catalytic module at the N-terminus, a linker rich in serines and threonines, and a C-terminal carbohydrate-binding module (CBM).</text>
</comment>
<keyword evidence="8" id="KW-0503">Monooxygenase</keyword>
<evidence type="ECO:0000313" key="16">
    <source>
        <dbReference type="EMBL" id="KAF9531733.1"/>
    </source>
</evidence>
<dbReference type="Pfam" id="PF03443">
    <property type="entry name" value="AA9"/>
    <property type="match status" value="1"/>
</dbReference>
<keyword evidence="16" id="KW-0378">Hydrolase</keyword>
<dbReference type="GO" id="GO:0004497">
    <property type="term" value="F:monooxygenase activity"/>
    <property type="evidence" value="ECO:0007669"/>
    <property type="project" value="UniProtKB-KW"/>
</dbReference>
<keyword evidence="2 13" id="KW-0964">Secreted</keyword>
<dbReference type="GO" id="GO:0030245">
    <property type="term" value="P:cellulose catabolic process"/>
    <property type="evidence" value="ECO:0007669"/>
    <property type="project" value="UniProtKB-UniRule"/>
</dbReference>
<evidence type="ECO:0000256" key="2">
    <source>
        <dbReference type="ARBA" id="ARBA00022525"/>
    </source>
</evidence>
<keyword evidence="4 14" id="KW-0732">Signal</keyword>
<dbReference type="Pfam" id="PF00734">
    <property type="entry name" value="CBM_1"/>
    <property type="match status" value="1"/>
</dbReference>
<comment type="subcellular location">
    <subcellularLocation>
        <location evidence="1 13">Secreted</location>
    </subcellularLocation>
</comment>
<keyword evidence="6" id="KW-0560">Oxidoreductase</keyword>
<evidence type="ECO:0000256" key="14">
    <source>
        <dbReference type="SAM" id="SignalP"/>
    </source>
</evidence>
<dbReference type="OrthoDB" id="2525337at2759"/>
<dbReference type="InterPro" id="IPR049892">
    <property type="entry name" value="AA9"/>
</dbReference>
<dbReference type="GO" id="GO:0005576">
    <property type="term" value="C:extracellular region"/>
    <property type="evidence" value="ECO:0007669"/>
    <property type="project" value="UniProtKB-SubCell"/>
</dbReference>